<evidence type="ECO:0000313" key="4">
    <source>
        <dbReference type="Proteomes" id="UP001578633"/>
    </source>
</evidence>
<dbReference type="RefSeq" id="XP_069309920.1">
    <property type="nucleotide sequence ID" value="XM_069448641.1"/>
</dbReference>
<evidence type="ECO:0000313" key="3">
    <source>
        <dbReference type="EMBL" id="KAL1799336.1"/>
    </source>
</evidence>
<feature type="compositionally biased region" description="Low complexity" evidence="1">
    <location>
        <begin position="34"/>
        <end position="53"/>
    </location>
</feature>
<gene>
    <name evidence="3" type="ORF">ACET3X_003373</name>
</gene>
<dbReference type="GeneID" id="96083695"/>
<dbReference type="Proteomes" id="UP001578633">
    <property type="component" value="Chromosome 2"/>
</dbReference>
<evidence type="ECO:0000256" key="1">
    <source>
        <dbReference type="SAM" id="MobiDB-lite"/>
    </source>
</evidence>
<feature type="region of interest" description="Disordered" evidence="1">
    <location>
        <begin position="34"/>
        <end position="96"/>
    </location>
</feature>
<evidence type="ECO:0000256" key="2">
    <source>
        <dbReference type="SAM" id="SignalP"/>
    </source>
</evidence>
<name>A0ABR3US83_9PLEO</name>
<feature type="region of interest" description="Disordered" evidence="1">
    <location>
        <begin position="247"/>
        <end position="274"/>
    </location>
</feature>
<evidence type="ECO:0008006" key="5">
    <source>
        <dbReference type="Google" id="ProtNLM"/>
    </source>
</evidence>
<reference evidence="3 4" key="1">
    <citation type="submission" date="2024-09" db="EMBL/GenBank/DDBJ databases">
        <title>T2T genomes of carrot and Alternaria dauci and their utility for understanding host-pathogen interaction during carrot leaf blight disease.</title>
        <authorList>
            <person name="Liu W."/>
            <person name="Xu S."/>
            <person name="Ou C."/>
            <person name="Liu X."/>
            <person name="Zhuang F."/>
            <person name="Deng X.W."/>
        </authorList>
    </citation>
    <scope>NUCLEOTIDE SEQUENCE [LARGE SCALE GENOMIC DNA]</scope>
    <source>
        <strain evidence="3 4">A2016</strain>
    </source>
</reference>
<comment type="caution">
    <text evidence="3">The sequence shown here is derived from an EMBL/GenBank/DDBJ whole genome shotgun (WGS) entry which is preliminary data.</text>
</comment>
<organism evidence="3 4">
    <name type="scientific">Alternaria dauci</name>
    <dbReference type="NCBI Taxonomy" id="48095"/>
    <lineage>
        <taxon>Eukaryota</taxon>
        <taxon>Fungi</taxon>
        <taxon>Dikarya</taxon>
        <taxon>Ascomycota</taxon>
        <taxon>Pezizomycotina</taxon>
        <taxon>Dothideomycetes</taxon>
        <taxon>Pleosporomycetidae</taxon>
        <taxon>Pleosporales</taxon>
        <taxon>Pleosporineae</taxon>
        <taxon>Pleosporaceae</taxon>
        <taxon>Alternaria</taxon>
        <taxon>Alternaria sect. Porri</taxon>
    </lineage>
</organism>
<feature type="compositionally biased region" description="Pro residues" evidence="1">
    <location>
        <begin position="252"/>
        <end position="262"/>
    </location>
</feature>
<protein>
    <recommendedName>
        <fullName evidence="5">Proteophosphoglycan ppg4</fullName>
    </recommendedName>
</protein>
<feature type="signal peptide" evidence="2">
    <location>
        <begin position="1"/>
        <end position="18"/>
    </location>
</feature>
<keyword evidence="4" id="KW-1185">Reference proteome</keyword>
<sequence>MAFLFFAAVFTLLGWLACEHDLFSFISSVPAAGPHTASSSPSSSASAPAGPVVSPSPSPSLPRRERRALARSQSRSPPPVPAWARPGSLLSPPRHRPVEDKYDTFLDVKSTEAEGRMERVWDPVNGWKWAAIRGGRLAARLTPLPNSPLPSPVIASHSPPAVVLPAPVSAPPAPAPTPIVVSPPLRSVTSILAGIPSQPQGLTHVFPLPAPAPLSQPQPLFGGLSLAAPAKYASSFLTLALPDPTPSVSMPLAPPPSPPLPTSLPAGADHKPQADDISGFVAPPPPSPSPFTFGGGFGVSAGTTHAPSSGGTFGAIFNFAAPSSFSSLSSPAPSASASGRPRDRRIIKRVYEPRFEDDRDDDDSLDKKYWDAGFTTLDSLMNADIRMVTGSGLENIADYISGSTLASFEHNLRQKENGLRRLANLLCWQCGSTRPQPPGGTVALGQLITVLARVDDLVRGFVADNGGQQQLFVQGDFFKWARAWRYLEKHWWQVRKTKMKQELDPAVYGRWVELVKRHQAHWVRFLREVPDEGKGHDW</sequence>
<accession>A0ABR3US83</accession>
<dbReference type="EMBL" id="JBHGVX010000002">
    <property type="protein sequence ID" value="KAL1799336.1"/>
    <property type="molecule type" value="Genomic_DNA"/>
</dbReference>
<feature type="chain" id="PRO_5046779739" description="Proteophosphoglycan ppg4" evidence="2">
    <location>
        <begin position="19"/>
        <end position="538"/>
    </location>
</feature>
<proteinExistence type="predicted"/>
<keyword evidence="2" id="KW-0732">Signal</keyword>